<evidence type="ECO:0000256" key="2">
    <source>
        <dbReference type="SAM" id="SignalP"/>
    </source>
</evidence>
<dbReference type="STRING" id="402596.SAMN04489844_3683"/>
<dbReference type="RefSeq" id="WP_139306622.1">
    <property type="nucleotide sequence ID" value="NZ_FNRT01000002.1"/>
</dbReference>
<proteinExistence type="predicted"/>
<gene>
    <name evidence="3" type="ORF">SAMN04489844_3683</name>
</gene>
<evidence type="ECO:0000313" key="4">
    <source>
        <dbReference type="Proteomes" id="UP000198742"/>
    </source>
</evidence>
<dbReference type="InterPro" id="IPR011049">
    <property type="entry name" value="Serralysin-like_metalloprot_C"/>
</dbReference>
<evidence type="ECO:0000256" key="1">
    <source>
        <dbReference type="SAM" id="MobiDB-lite"/>
    </source>
</evidence>
<name>A0A1H4Y076_9ACTN</name>
<dbReference type="SUPFAM" id="SSF51120">
    <property type="entry name" value="beta-Roll"/>
    <property type="match status" value="1"/>
</dbReference>
<feature type="region of interest" description="Disordered" evidence="1">
    <location>
        <begin position="477"/>
        <end position="500"/>
    </location>
</feature>
<reference evidence="4" key="1">
    <citation type="submission" date="2016-10" db="EMBL/GenBank/DDBJ databases">
        <authorList>
            <person name="Varghese N."/>
            <person name="Submissions S."/>
        </authorList>
    </citation>
    <scope>NUCLEOTIDE SEQUENCE [LARGE SCALE GENOMIC DNA]</scope>
    <source>
        <strain evidence="4">DSM 22017</strain>
    </source>
</reference>
<dbReference type="Proteomes" id="UP000198742">
    <property type="component" value="Unassembled WGS sequence"/>
</dbReference>
<evidence type="ECO:0008006" key="5">
    <source>
        <dbReference type="Google" id="ProtNLM"/>
    </source>
</evidence>
<keyword evidence="2" id="KW-0732">Signal</keyword>
<organism evidence="3 4">
    <name type="scientific">Nocardioides exalbidus</name>
    <dbReference type="NCBI Taxonomy" id="402596"/>
    <lineage>
        <taxon>Bacteria</taxon>
        <taxon>Bacillati</taxon>
        <taxon>Actinomycetota</taxon>
        <taxon>Actinomycetes</taxon>
        <taxon>Propionibacteriales</taxon>
        <taxon>Nocardioidaceae</taxon>
        <taxon>Nocardioides</taxon>
    </lineage>
</organism>
<feature type="signal peptide" evidence="2">
    <location>
        <begin position="1"/>
        <end position="24"/>
    </location>
</feature>
<keyword evidence="4" id="KW-1185">Reference proteome</keyword>
<sequence>MPRRPRPVIALAVAAVAAVAPCLAAPPGHAAAPSTCLGKAVTIVATSTVTEGTEGDDVVAVEPGAWTRFDAKGGDDTICIDVPASIVTDHHGGRDMIASLDAGAGDDIVANLMSAGTSGVITTVVLGLGNDTFTGADVGESVSTERVAGGSVTPTTDPQLLGEQRDVVTGAATVFSSAPVDGPSHDRITFGSGDARAVIDGVMAPDGLLDVSAASTAGLELPLPDRSRPVAYGGVLVDNQARQVVAGDPTLRWVGDFQTIEIGSPTRVLGAPVSFLGTDIDETVTFRDAQAGDVVLGGGDDSLTVQGLNLATLPQSAHGGGGRNTAYFEVPCRQSLVVRLDNEASCDGRSGDFTGFHTVAAGTTGVAAPAVRLVGTSRRDELRAFGSRAAVDGGRGADVIDAIAPVVRVRAGDGADRVFAAGLDVVARGQAGPDRIEVVGGEGRFESGVKHRRRVALGGPGADKLVGADDARADRLVGGKGRDRADGGKGRRDYCSAEVTRRCERP</sequence>
<feature type="chain" id="PRO_5038828523" description="Hemolysin-type calcium-binding repeat-containing protein" evidence="2">
    <location>
        <begin position="25"/>
        <end position="506"/>
    </location>
</feature>
<protein>
    <recommendedName>
        <fullName evidence="5">Hemolysin-type calcium-binding repeat-containing protein</fullName>
    </recommendedName>
</protein>
<dbReference type="OrthoDB" id="3768863at2"/>
<dbReference type="AlphaFoldDB" id="A0A1H4Y076"/>
<accession>A0A1H4Y076</accession>
<evidence type="ECO:0000313" key="3">
    <source>
        <dbReference type="EMBL" id="SED10488.1"/>
    </source>
</evidence>
<dbReference type="EMBL" id="FNRT01000002">
    <property type="protein sequence ID" value="SED10488.1"/>
    <property type="molecule type" value="Genomic_DNA"/>
</dbReference>